<feature type="compositionally biased region" description="Low complexity" evidence="1">
    <location>
        <begin position="249"/>
        <end position="263"/>
    </location>
</feature>
<dbReference type="PANTHER" id="PTHR37792">
    <property type="entry name" value="RIBONUCLEASE MRP PROTEIN SUBUNIT RMP1"/>
    <property type="match status" value="1"/>
</dbReference>
<keyword evidence="4" id="KW-1185">Reference proteome</keyword>
<dbReference type="InterPro" id="IPR047204">
    <property type="entry name" value="RMP1_RBD"/>
</dbReference>
<feature type="compositionally biased region" description="Basic and acidic residues" evidence="1">
    <location>
        <begin position="264"/>
        <end position="289"/>
    </location>
</feature>
<dbReference type="InterPro" id="IPR047205">
    <property type="entry name" value="RMP1"/>
</dbReference>
<dbReference type="GO" id="GO:0000172">
    <property type="term" value="C:ribonuclease MRP complex"/>
    <property type="evidence" value="ECO:0007669"/>
    <property type="project" value="InterPro"/>
</dbReference>
<dbReference type="Pfam" id="PF20945">
    <property type="entry name" value="RMP1"/>
    <property type="match status" value="2"/>
</dbReference>
<comment type="caution">
    <text evidence="3">The sequence shown here is derived from an EMBL/GenBank/DDBJ whole genome shotgun (WGS) entry which is preliminary data.</text>
</comment>
<dbReference type="Proteomes" id="UP001201980">
    <property type="component" value="Unassembled WGS sequence"/>
</dbReference>
<feature type="domain" description="RNase MRP protein 1 RNA binding" evidence="2">
    <location>
        <begin position="147"/>
        <end position="196"/>
    </location>
</feature>
<evidence type="ECO:0000313" key="3">
    <source>
        <dbReference type="EMBL" id="KAJ2906698.1"/>
    </source>
</evidence>
<dbReference type="GO" id="GO:0042134">
    <property type="term" value="F:rRNA primary transcript binding"/>
    <property type="evidence" value="ECO:0007669"/>
    <property type="project" value="InterPro"/>
</dbReference>
<feature type="compositionally biased region" description="Low complexity" evidence="1">
    <location>
        <begin position="356"/>
        <end position="365"/>
    </location>
</feature>
<feature type="domain" description="RNase MRP protein 1 RNA binding" evidence="2">
    <location>
        <begin position="43"/>
        <end position="97"/>
    </location>
</feature>
<gene>
    <name evidence="3" type="ORF">MKZ38_000434</name>
</gene>
<name>A0AAD5RXV8_9PEZI</name>
<dbReference type="GO" id="GO:0000294">
    <property type="term" value="P:nuclear-transcribed mRNA catabolic process, RNase MRP-dependent"/>
    <property type="evidence" value="ECO:0007669"/>
    <property type="project" value="TreeGrafter"/>
</dbReference>
<proteinExistence type="predicted"/>
<evidence type="ECO:0000256" key="1">
    <source>
        <dbReference type="SAM" id="MobiDB-lite"/>
    </source>
</evidence>
<dbReference type="CDD" id="cd22573">
    <property type="entry name" value="RMP1_RBD"/>
    <property type="match status" value="1"/>
</dbReference>
<feature type="compositionally biased region" description="Basic residues" evidence="1">
    <location>
        <begin position="366"/>
        <end position="375"/>
    </location>
</feature>
<reference evidence="3" key="1">
    <citation type="submission" date="2022-07" db="EMBL/GenBank/DDBJ databases">
        <title>Draft genome sequence of Zalerion maritima ATCC 34329, a (micro)plastics degrading marine fungus.</title>
        <authorList>
            <person name="Paco A."/>
            <person name="Goncalves M.F.M."/>
            <person name="Rocha-Santos T.A.P."/>
            <person name="Alves A."/>
        </authorList>
    </citation>
    <scope>NUCLEOTIDE SEQUENCE</scope>
    <source>
        <strain evidence="3">ATCC 34329</strain>
    </source>
</reference>
<sequence>MAPPTPTASALANSSPATRRLSLSDPMLLGSASDALSPIPDLLLAFAHRNKNQHRRSRWWCELGMLRRNLGRLVSDVEKARGALREVEERERARKGRERVGKVKRIRERERMMKKKGKRVTAWDDVEVEVEEDGRTGKEEEGGKGLKEVSELRELRERAIWMKNILTPKVYHAFGQLTADNQFAPMGLMLLGVLARVYKVLGDLAGEHDVDVGEKEPGIGNMKIDAAETKKGSMVSRPTPGLGGDRTPVVGVVGEDGDFGVAVSRKEDEAKDADERPKPEAKIKSRGPELDTIFGSILDTAQLPAKTKSRTSSNKTASSSGGDLPKSNKSIKPPSPPPTTKTGRKSPPQEDLDPNSLFSSLSGSKTSKKKKKKRPSTAEDKSEESQKKKSKTKTKKKKKKDDDDFDALFQSLV</sequence>
<dbReference type="GO" id="GO:0000466">
    <property type="term" value="P:maturation of 5.8S rRNA from tricistronic rRNA transcript (SSU-rRNA, 5.8S rRNA, LSU-rRNA)"/>
    <property type="evidence" value="ECO:0007669"/>
    <property type="project" value="TreeGrafter"/>
</dbReference>
<evidence type="ECO:0000313" key="4">
    <source>
        <dbReference type="Proteomes" id="UP001201980"/>
    </source>
</evidence>
<evidence type="ECO:0000259" key="2">
    <source>
        <dbReference type="Pfam" id="PF20945"/>
    </source>
</evidence>
<feature type="region of interest" description="Disordered" evidence="1">
    <location>
        <begin position="229"/>
        <end position="413"/>
    </location>
</feature>
<organism evidence="3 4">
    <name type="scientific">Zalerion maritima</name>
    <dbReference type="NCBI Taxonomy" id="339359"/>
    <lineage>
        <taxon>Eukaryota</taxon>
        <taxon>Fungi</taxon>
        <taxon>Dikarya</taxon>
        <taxon>Ascomycota</taxon>
        <taxon>Pezizomycotina</taxon>
        <taxon>Sordariomycetes</taxon>
        <taxon>Lulworthiomycetidae</taxon>
        <taxon>Lulworthiales</taxon>
        <taxon>Lulworthiaceae</taxon>
        <taxon>Zalerion</taxon>
    </lineage>
</organism>
<feature type="compositionally biased region" description="Basic and acidic residues" evidence="1">
    <location>
        <begin position="376"/>
        <end position="387"/>
    </location>
</feature>
<protein>
    <recommendedName>
        <fullName evidence="2">RNase MRP protein 1 RNA binding domain-containing protein</fullName>
    </recommendedName>
</protein>
<feature type="compositionally biased region" description="Low complexity" evidence="1">
    <location>
        <begin position="310"/>
        <end position="332"/>
    </location>
</feature>
<accession>A0AAD5RXV8</accession>
<dbReference type="AlphaFoldDB" id="A0AAD5RXV8"/>
<dbReference type="PANTHER" id="PTHR37792:SF1">
    <property type="entry name" value="RIBONUCLEASE MRP PROTEIN SUBUNIT RMP1"/>
    <property type="match status" value="1"/>
</dbReference>
<feature type="compositionally biased region" description="Basic residues" evidence="1">
    <location>
        <begin position="388"/>
        <end position="399"/>
    </location>
</feature>
<dbReference type="EMBL" id="JAKWBI020000010">
    <property type="protein sequence ID" value="KAJ2906698.1"/>
    <property type="molecule type" value="Genomic_DNA"/>
</dbReference>